<keyword evidence="12" id="KW-1185">Reference proteome</keyword>
<evidence type="ECO:0000313" key="12">
    <source>
        <dbReference type="Proteomes" id="UP000250043"/>
    </source>
</evidence>
<evidence type="ECO:0000256" key="8">
    <source>
        <dbReference type="SAM" id="MobiDB-lite"/>
    </source>
</evidence>
<keyword evidence="4" id="KW-0540">Nuclease</keyword>
<dbReference type="Pfam" id="PF00565">
    <property type="entry name" value="SNase"/>
    <property type="match status" value="1"/>
</dbReference>
<feature type="region of interest" description="Disordered" evidence="8">
    <location>
        <begin position="264"/>
        <end position="287"/>
    </location>
</feature>
<feature type="domain" description="TNase-like" evidence="10">
    <location>
        <begin position="76"/>
        <end position="242"/>
    </location>
</feature>
<evidence type="ECO:0000259" key="10">
    <source>
        <dbReference type="PROSITE" id="PS50830"/>
    </source>
</evidence>
<keyword evidence="5" id="KW-0255">Endonuclease</keyword>
<evidence type="ECO:0000313" key="11">
    <source>
        <dbReference type="EMBL" id="OCH90073.1"/>
    </source>
</evidence>
<evidence type="ECO:0000256" key="6">
    <source>
        <dbReference type="ARBA" id="ARBA00022801"/>
    </source>
</evidence>
<dbReference type="AlphaFoldDB" id="A0A8E2DNK0"/>
<dbReference type="EMBL" id="KV722412">
    <property type="protein sequence ID" value="OCH90073.1"/>
    <property type="molecule type" value="Genomic_DNA"/>
</dbReference>
<dbReference type="Proteomes" id="UP000250043">
    <property type="component" value="Unassembled WGS sequence"/>
</dbReference>
<keyword evidence="9" id="KW-0472">Membrane</keyword>
<dbReference type="InterPro" id="IPR035437">
    <property type="entry name" value="SNase_OB-fold_sf"/>
</dbReference>
<dbReference type="Gene3D" id="2.40.50.90">
    <property type="match status" value="1"/>
</dbReference>
<feature type="compositionally biased region" description="Low complexity" evidence="8">
    <location>
        <begin position="265"/>
        <end position="287"/>
    </location>
</feature>
<dbReference type="GO" id="GO:0016787">
    <property type="term" value="F:hydrolase activity"/>
    <property type="evidence" value="ECO:0007669"/>
    <property type="project" value="UniProtKB-KW"/>
</dbReference>
<dbReference type="PANTHER" id="PTHR12302:SF3">
    <property type="entry name" value="SERINE_THREONINE-PROTEIN KINASE 31"/>
    <property type="match status" value="1"/>
</dbReference>
<evidence type="ECO:0000256" key="7">
    <source>
        <dbReference type="ARBA" id="ARBA00022837"/>
    </source>
</evidence>
<keyword evidence="7" id="KW-0106">Calcium</keyword>
<keyword evidence="9" id="KW-0812">Transmembrane</keyword>
<dbReference type="SMART" id="SM00318">
    <property type="entry name" value="SNc"/>
    <property type="match status" value="1"/>
</dbReference>
<comment type="subcellular location">
    <subcellularLocation>
        <location evidence="1">Membrane</location>
        <topology evidence="1">Single-pass membrane protein</topology>
    </subcellularLocation>
    <subcellularLocation>
        <location evidence="2">Mitochondrion</location>
    </subcellularLocation>
</comment>
<protein>
    <submittedName>
        <fullName evidence="11">Nuclease</fullName>
    </submittedName>
</protein>
<dbReference type="PROSITE" id="PS50830">
    <property type="entry name" value="TNASE_3"/>
    <property type="match status" value="1"/>
</dbReference>
<proteinExistence type="inferred from homology"/>
<dbReference type="GO" id="GO:0016020">
    <property type="term" value="C:membrane"/>
    <property type="evidence" value="ECO:0007669"/>
    <property type="project" value="UniProtKB-SubCell"/>
</dbReference>
<organism evidence="11 12">
    <name type="scientific">Obba rivulosa</name>
    <dbReference type="NCBI Taxonomy" id="1052685"/>
    <lineage>
        <taxon>Eukaryota</taxon>
        <taxon>Fungi</taxon>
        <taxon>Dikarya</taxon>
        <taxon>Basidiomycota</taxon>
        <taxon>Agaricomycotina</taxon>
        <taxon>Agaricomycetes</taxon>
        <taxon>Polyporales</taxon>
        <taxon>Gelatoporiaceae</taxon>
        <taxon>Obba</taxon>
    </lineage>
</organism>
<evidence type="ECO:0000256" key="9">
    <source>
        <dbReference type="SAM" id="Phobius"/>
    </source>
</evidence>
<dbReference type="SUPFAM" id="SSF50199">
    <property type="entry name" value="Staphylococcal nuclease"/>
    <property type="match status" value="1"/>
</dbReference>
<name>A0A8E2DNK0_9APHY</name>
<evidence type="ECO:0000256" key="4">
    <source>
        <dbReference type="ARBA" id="ARBA00022722"/>
    </source>
</evidence>
<reference evidence="11 12" key="1">
    <citation type="submission" date="2016-07" db="EMBL/GenBank/DDBJ databases">
        <title>Draft genome of the white-rot fungus Obba rivulosa 3A-2.</title>
        <authorList>
            <consortium name="DOE Joint Genome Institute"/>
            <person name="Miettinen O."/>
            <person name="Riley R."/>
            <person name="Acob R."/>
            <person name="Barry K."/>
            <person name="Cullen D."/>
            <person name="De Vries R."/>
            <person name="Hainaut M."/>
            <person name="Hatakka A."/>
            <person name="Henrissat B."/>
            <person name="Hilden K."/>
            <person name="Kuo R."/>
            <person name="Labutti K."/>
            <person name="Lipzen A."/>
            <person name="Makela M.R."/>
            <person name="Sandor L."/>
            <person name="Spatafora J.W."/>
            <person name="Grigoriev I.V."/>
            <person name="Hibbett D.S."/>
        </authorList>
    </citation>
    <scope>NUCLEOTIDE SEQUENCE [LARGE SCALE GENOMIC DNA]</scope>
    <source>
        <strain evidence="11 12">3A-2</strain>
    </source>
</reference>
<dbReference type="InterPro" id="IPR016071">
    <property type="entry name" value="Staphylococal_nuclease_OB-fold"/>
</dbReference>
<accession>A0A8E2DNK0</accession>
<dbReference type="OrthoDB" id="430293at2759"/>
<gene>
    <name evidence="11" type="ORF">OBBRIDRAFT_731464</name>
</gene>
<comment type="similarity">
    <text evidence="3">Belongs to the LCL3 family.</text>
</comment>
<evidence type="ECO:0000256" key="5">
    <source>
        <dbReference type="ARBA" id="ARBA00022759"/>
    </source>
</evidence>
<dbReference type="PANTHER" id="PTHR12302">
    <property type="entry name" value="EBNA2 BINDING PROTEIN P100"/>
    <property type="match status" value="1"/>
</dbReference>
<feature type="transmembrane region" description="Helical" evidence="9">
    <location>
        <begin position="34"/>
        <end position="54"/>
    </location>
</feature>
<evidence type="ECO:0000256" key="3">
    <source>
        <dbReference type="ARBA" id="ARBA00005435"/>
    </source>
</evidence>
<dbReference type="GO" id="GO:0004519">
    <property type="term" value="F:endonuclease activity"/>
    <property type="evidence" value="ECO:0007669"/>
    <property type="project" value="UniProtKB-KW"/>
</dbReference>
<sequence>MRKYTNKFLRRADPPDSGIVANVNTQLASLPPHLLALSAFIIGSASALTARYAYVRYFRRTPNSDWVTPDLLAKRRWVKGYVTSVGDADNFRIYHTPGFGWRWPLKFRRIPAAAKDLKDRTIHIRLAGVDAPEGAHFGRPAQQFSQESLAWLKAHVEGKFVYCQLLRKDQYTRIVAFVHMKPWLLPGFLAPFTGRNVSLDMLRAGWVEVYEQSGAEYGKWGKDEFLRLQAEAQVAQLGIWKYGIGGESAADYKKRYASGSEIVDTRSGGNRASSSTSATSTTTRRQATKTGIMDRFARWVRRW</sequence>
<keyword evidence="6" id="KW-0378">Hydrolase</keyword>
<evidence type="ECO:0000256" key="2">
    <source>
        <dbReference type="ARBA" id="ARBA00004173"/>
    </source>
</evidence>
<keyword evidence="9" id="KW-1133">Transmembrane helix</keyword>
<dbReference type="GO" id="GO:0005739">
    <property type="term" value="C:mitochondrion"/>
    <property type="evidence" value="ECO:0007669"/>
    <property type="project" value="UniProtKB-SubCell"/>
</dbReference>
<evidence type="ECO:0000256" key="1">
    <source>
        <dbReference type="ARBA" id="ARBA00004167"/>
    </source>
</evidence>